<dbReference type="Pfam" id="PF02823">
    <property type="entry name" value="ATP-synt_DE_N"/>
    <property type="match status" value="1"/>
</dbReference>
<dbReference type="HAMAP" id="MF_00530">
    <property type="entry name" value="ATP_synth_epsil_bac"/>
    <property type="match status" value="1"/>
</dbReference>
<keyword evidence="3" id="KW-0813">Transport</keyword>
<gene>
    <name evidence="12" type="ORF">MIMGU_mgv1a019389mg</name>
</gene>
<feature type="domain" description="ATP synthase F1 complex delta/epsilon subunit N-terminal" evidence="11">
    <location>
        <begin position="31"/>
        <end position="103"/>
    </location>
</feature>
<keyword evidence="5" id="KW-0999">Mitochondrion inner membrane</keyword>
<keyword evidence="13" id="KW-1185">Reference proteome</keyword>
<dbReference type="STRING" id="4155.A0A022RKQ7"/>
<keyword evidence="4" id="KW-0375">Hydrogen ion transport</keyword>
<evidence type="ECO:0000256" key="4">
    <source>
        <dbReference type="ARBA" id="ARBA00022781"/>
    </source>
</evidence>
<evidence type="ECO:0000256" key="9">
    <source>
        <dbReference type="ARBA" id="ARBA00023136"/>
    </source>
</evidence>
<dbReference type="GO" id="GO:0005743">
    <property type="term" value="C:mitochondrial inner membrane"/>
    <property type="evidence" value="ECO:0007669"/>
    <property type="project" value="UniProtKB-SubCell"/>
</dbReference>
<name>A0A022RKQ7_ERYGU</name>
<evidence type="ECO:0000313" key="12">
    <source>
        <dbReference type="EMBL" id="EYU40328.1"/>
    </source>
</evidence>
<keyword evidence="7" id="KW-0406">Ion transport</keyword>
<evidence type="ECO:0000256" key="1">
    <source>
        <dbReference type="ARBA" id="ARBA00004273"/>
    </source>
</evidence>
<keyword evidence="8" id="KW-0496">Mitochondrion</keyword>
<reference evidence="12 13" key="1">
    <citation type="journal article" date="2013" name="Proc. Natl. Acad. Sci. U.S.A.">
        <title>Fine-scale variation in meiotic recombination in Mimulus inferred from population shotgun sequencing.</title>
        <authorList>
            <person name="Hellsten U."/>
            <person name="Wright K.M."/>
            <person name="Jenkins J."/>
            <person name="Shu S."/>
            <person name="Yuan Y."/>
            <person name="Wessler S.R."/>
            <person name="Schmutz J."/>
            <person name="Willis J.H."/>
            <person name="Rokhsar D.S."/>
        </authorList>
    </citation>
    <scope>NUCLEOTIDE SEQUENCE [LARGE SCALE GENOMIC DNA]</scope>
    <source>
        <strain evidence="13">cv. DUN x IM62</strain>
    </source>
</reference>
<dbReference type="InterPro" id="IPR020546">
    <property type="entry name" value="ATP_synth_F1_dsu/esu_N"/>
</dbReference>
<dbReference type="GO" id="GO:0015986">
    <property type="term" value="P:proton motive force-driven ATP synthesis"/>
    <property type="evidence" value="ECO:0000318"/>
    <property type="project" value="GO_Central"/>
</dbReference>
<evidence type="ECO:0000256" key="5">
    <source>
        <dbReference type="ARBA" id="ARBA00022792"/>
    </source>
</evidence>
<dbReference type="InterPro" id="IPR001469">
    <property type="entry name" value="ATP_synth_F1_dsu/esu"/>
</dbReference>
<feature type="region of interest" description="Disordered" evidence="10">
    <location>
        <begin position="1"/>
        <end position="25"/>
    </location>
</feature>
<sequence>LVPNLDPPNTPLTFFQPRPSAASAEPIPPKLTIKLVSPYSSQFSNKQVDMVTVPSTTGQTGILPGHLASISELKPSLVSIHEGNEVTNYFISTGFAFVHSNSIADVIAVETVPTEHVDPVSVRNGILEYTRKMNT</sequence>
<comment type="subcellular location">
    <subcellularLocation>
        <location evidence="1">Mitochondrion inner membrane</location>
    </subcellularLocation>
</comment>
<evidence type="ECO:0000313" key="13">
    <source>
        <dbReference type="Proteomes" id="UP000030748"/>
    </source>
</evidence>
<dbReference type="InterPro" id="IPR036771">
    <property type="entry name" value="ATPsynth_dsu/esu_N"/>
</dbReference>
<dbReference type="GO" id="GO:0046933">
    <property type="term" value="F:proton-transporting ATP synthase activity, rotational mechanism"/>
    <property type="evidence" value="ECO:0007669"/>
    <property type="project" value="InterPro"/>
</dbReference>
<dbReference type="EMBL" id="KI630404">
    <property type="protein sequence ID" value="EYU40328.1"/>
    <property type="molecule type" value="Genomic_DNA"/>
</dbReference>
<proteinExistence type="inferred from homology"/>
<dbReference type="AlphaFoldDB" id="A0A022RKQ7"/>
<dbReference type="eggNOG" id="KOG1758">
    <property type="taxonomic scope" value="Eukaryota"/>
</dbReference>
<organism evidence="12 13">
    <name type="scientific">Erythranthe guttata</name>
    <name type="common">Yellow monkey flower</name>
    <name type="synonym">Mimulus guttatus</name>
    <dbReference type="NCBI Taxonomy" id="4155"/>
    <lineage>
        <taxon>Eukaryota</taxon>
        <taxon>Viridiplantae</taxon>
        <taxon>Streptophyta</taxon>
        <taxon>Embryophyta</taxon>
        <taxon>Tracheophyta</taxon>
        <taxon>Spermatophyta</taxon>
        <taxon>Magnoliopsida</taxon>
        <taxon>eudicotyledons</taxon>
        <taxon>Gunneridae</taxon>
        <taxon>Pentapetalae</taxon>
        <taxon>asterids</taxon>
        <taxon>lamiids</taxon>
        <taxon>Lamiales</taxon>
        <taxon>Phrymaceae</taxon>
        <taxon>Erythranthe</taxon>
    </lineage>
</organism>
<evidence type="ECO:0000256" key="7">
    <source>
        <dbReference type="ARBA" id="ARBA00023065"/>
    </source>
</evidence>
<dbReference type="CDD" id="cd12152">
    <property type="entry name" value="F1-ATPase_delta"/>
    <property type="match status" value="1"/>
</dbReference>
<dbReference type="PANTHER" id="PTHR13822:SF7">
    <property type="entry name" value="ATP SYNTHASE SUBUNIT DELTA, MITOCHONDRIAL"/>
    <property type="match status" value="1"/>
</dbReference>
<evidence type="ECO:0000256" key="8">
    <source>
        <dbReference type="ARBA" id="ARBA00023128"/>
    </source>
</evidence>
<evidence type="ECO:0000256" key="2">
    <source>
        <dbReference type="ARBA" id="ARBA00005712"/>
    </source>
</evidence>
<dbReference type="SUPFAM" id="SSF51344">
    <property type="entry name" value="Epsilon subunit of F1F0-ATP synthase N-terminal domain"/>
    <property type="match status" value="1"/>
</dbReference>
<dbReference type="Proteomes" id="UP000030748">
    <property type="component" value="Unassembled WGS sequence"/>
</dbReference>
<comment type="similarity">
    <text evidence="2">Belongs to the ATPase epsilon chain family.</text>
</comment>
<evidence type="ECO:0000256" key="3">
    <source>
        <dbReference type="ARBA" id="ARBA00022448"/>
    </source>
</evidence>
<feature type="compositionally biased region" description="Pro residues" evidence="10">
    <location>
        <begin position="1"/>
        <end position="10"/>
    </location>
</feature>
<evidence type="ECO:0000259" key="11">
    <source>
        <dbReference type="Pfam" id="PF02823"/>
    </source>
</evidence>
<dbReference type="PANTHER" id="PTHR13822">
    <property type="entry name" value="ATP SYNTHASE DELTA/EPSILON CHAIN"/>
    <property type="match status" value="1"/>
</dbReference>
<dbReference type="Gene3D" id="2.60.15.10">
    <property type="entry name" value="F0F1 ATP synthase delta/epsilon subunit, N-terminal"/>
    <property type="match status" value="1"/>
</dbReference>
<evidence type="ECO:0000256" key="6">
    <source>
        <dbReference type="ARBA" id="ARBA00022946"/>
    </source>
</evidence>
<evidence type="ECO:0000256" key="10">
    <source>
        <dbReference type="SAM" id="MobiDB-lite"/>
    </source>
</evidence>
<protein>
    <recommendedName>
        <fullName evidence="11">ATP synthase F1 complex delta/epsilon subunit N-terminal domain-containing protein</fullName>
    </recommendedName>
</protein>
<keyword evidence="9" id="KW-0472">Membrane</keyword>
<keyword evidence="6" id="KW-0809">Transit peptide</keyword>
<feature type="non-terminal residue" evidence="12">
    <location>
        <position position="135"/>
    </location>
</feature>
<feature type="non-terminal residue" evidence="12">
    <location>
        <position position="1"/>
    </location>
</feature>
<dbReference type="GO" id="GO:0045259">
    <property type="term" value="C:proton-transporting ATP synthase complex"/>
    <property type="evidence" value="ECO:0000318"/>
    <property type="project" value="GO_Central"/>
</dbReference>
<accession>A0A022RKQ7</accession>